<keyword evidence="5" id="KW-1185">Reference proteome</keyword>
<dbReference type="Pfam" id="PF24808">
    <property type="entry name" value="DUF7707"/>
    <property type="match status" value="1"/>
</dbReference>
<accession>A0A443HPX2</accession>
<dbReference type="GeneID" id="39598362"/>
<gene>
    <name evidence="4" type="ORF">C8Q69DRAFT_445763</name>
</gene>
<keyword evidence="1" id="KW-1133">Transmembrane helix</keyword>
<dbReference type="PANTHER" id="PTHR38118:SF2">
    <property type="entry name" value="CDP-ALCOHOL PHOSPHATIDYLTRANSFERASE PROTEIN"/>
    <property type="match status" value="1"/>
</dbReference>
<evidence type="ECO:0000256" key="1">
    <source>
        <dbReference type="SAM" id="Phobius"/>
    </source>
</evidence>
<organism evidence="4 5">
    <name type="scientific">Byssochlamys spectabilis</name>
    <name type="common">Paecilomyces variotii</name>
    <dbReference type="NCBI Taxonomy" id="264951"/>
    <lineage>
        <taxon>Eukaryota</taxon>
        <taxon>Fungi</taxon>
        <taxon>Dikarya</taxon>
        <taxon>Ascomycota</taxon>
        <taxon>Pezizomycotina</taxon>
        <taxon>Eurotiomycetes</taxon>
        <taxon>Eurotiomycetidae</taxon>
        <taxon>Eurotiales</taxon>
        <taxon>Thermoascaceae</taxon>
        <taxon>Paecilomyces</taxon>
    </lineage>
</organism>
<sequence length="197" mass="20348">MLAGSILLLLSSVAGLGVAQSIDPNSVPLSTRDQWCQSQKTSCPLICLQLPGVTGQPEDNSCNPKTLSFSCVCSNGQQPNSSEYSQTLPYFICTEANNQCVNNCNGESSCQAACRDDHPCGAQNPKRYNITTTSATSNPTASASSTSGGNVVYTGFGSASTAAAKKGDASTFALEIGQVYGLFGLVAGFLGGFAYLL</sequence>
<dbReference type="RefSeq" id="XP_028483492.1">
    <property type="nucleotide sequence ID" value="XM_028629085.1"/>
</dbReference>
<dbReference type="STRING" id="264951.A0A443HPX2"/>
<feature type="signal peptide" evidence="2">
    <location>
        <begin position="1"/>
        <end position="19"/>
    </location>
</feature>
<feature type="chain" id="PRO_5019126432" description="DUF7707 domain-containing protein" evidence="2">
    <location>
        <begin position="20"/>
        <end position="197"/>
    </location>
</feature>
<feature type="transmembrane region" description="Helical" evidence="1">
    <location>
        <begin position="179"/>
        <end position="196"/>
    </location>
</feature>
<dbReference type="InterPro" id="IPR056124">
    <property type="entry name" value="DUF7707"/>
</dbReference>
<keyword evidence="1" id="KW-0812">Transmembrane</keyword>
<evidence type="ECO:0000313" key="4">
    <source>
        <dbReference type="EMBL" id="RWQ93847.1"/>
    </source>
</evidence>
<dbReference type="AlphaFoldDB" id="A0A443HPX2"/>
<dbReference type="Proteomes" id="UP000283841">
    <property type="component" value="Unassembled WGS sequence"/>
</dbReference>
<feature type="domain" description="DUF7707" evidence="3">
    <location>
        <begin position="21"/>
        <end position="125"/>
    </location>
</feature>
<protein>
    <recommendedName>
        <fullName evidence="3">DUF7707 domain-containing protein</fullName>
    </recommendedName>
</protein>
<evidence type="ECO:0000256" key="2">
    <source>
        <dbReference type="SAM" id="SignalP"/>
    </source>
</evidence>
<dbReference type="VEuPathDB" id="FungiDB:C8Q69DRAFT_445763"/>
<evidence type="ECO:0000313" key="5">
    <source>
        <dbReference type="Proteomes" id="UP000283841"/>
    </source>
</evidence>
<dbReference type="EMBL" id="RCNU01000008">
    <property type="protein sequence ID" value="RWQ93847.1"/>
    <property type="molecule type" value="Genomic_DNA"/>
</dbReference>
<keyword evidence="2" id="KW-0732">Signal</keyword>
<name>A0A443HPX2_BYSSP</name>
<comment type="caution">
    <text evidence="4">The sequence shown here is derived from an EMBL/GenBank/DDBJ whole genome shotgun (WGS) entry which is preliminary data.</text>
</comment>
<evidence type="ECO:0000259" key="3">
    <source>
        <dbReference type="Pfam" id="PF24808"/>
    </source>
</evidence>
<dbReference type="PANTHER" id="PTHR38118">
    <property type="entry name" value="ANCHORED CELL WALL PROTEIN 11-RELATED"/>
    <property type="match status" value="1"/>
</dbReference>
<proteinExistence type="predicted"/>
<reference evidence="4 5" key="1">
    <citation type="journal article" date="2018" name="Front. Microbiol.">
        <title>Genomic and genetic insights into a cosmopolitan fungus, Paecilomyces variotii (Eurotiales).</title>
        <authorList>
            <person name="Urquhart A.S."/>
            <person name="Mondo S.J."/>
            <person name="Makela M.R."/>
            <person name="Hane J.K."/>
            <person name="Wiebenga A."/>
            <person name="He G."/>
            <person name="Mihaltcheva S."/>
            <person name="Pangilinan J."/>
            <person name="Lipzen A."/>
            <person name="Barry K."/>
            <person name="de Vries R.P."/>
            <person name="Grigoriev I.V."/>
            <person name="Idnurm A."/>
        </authorList>
    </citation>
    <scope>NUCLEOTIDE SEQUENCE [LARGE SCALE GENOMIC DNA]</scope>
    <source>
        <strain evidence="4 5">CBS 101075</strain>
    </source>
</reference>
<keyword evidence="1" id="KW-0472">Membrane</keyword>